<dbReference type="InterPro" id="IPR024788">
    <property type="entry name" value="Malectin-like_Carb-bd_dom"/>
</dbReference>
<dbReference type="PROSITE" id="PS50011">
    <property type="entry name" value="PROTEIN_KINASE_DOM"/>
    <property type="match status" value="1"/>
</dbReference>
<evidence type="ECO:0000313" key="16">
    <source>
        <dbReference type="Proteomes" id="UP001418222"/>
    </source>
</evidence>
<dbReference type="EMBL" id="JBBWWQ010000019">
    <property type="protein sequence ID" value="KAK8919383.1"/>
    <property type="molecule type" value="Genomic_DNA"/>
</dbReference>
<gene>
    <name evidence="15" type="primary">THE1</name>
    <name evidence="15" type="ORF">KSP39_PZI021722</name>
</gene>
<dbReference type="FunFam" id="2.60.120.430:FF:000001">
    <property type="entry name" value="Receptor-like protein kinase FERONIA"/>
    <property type="match status" value="1"/>
</dbReference>
<evidence type="ECO:0000259" key="14">
    <source>
        <dbReference type="PROSITE" id="PS50011"/>
    </source>
</evidence>
<dbReference type="SMART" id="SM00220">
    <property type="entry name" value="S_TKc"/>
    <property type="match status" value="1"/>
</dbReference>
<evidence type="ECO:0000256" key="6">
    <source>
        <dbReference type="ARBA" id="ARBA00022741"/>
    </source>
</evidence>
<comment type="caution">
    <text evidence="15">The sequence shown here is derived from an EMBL/GenBank/DDBJ whole genome shotgun (WGS) entry which is preliminary data.</text>
</comment>
<dbReference type="InterPro" id="IPR001245">
    <property type="entry name" value="Ser-Thr/Tyr_kinase_cat_dom"/>
</dbReference>
<dbReference type="InterPro" id="IPR008271">
    <property type="entry name" value="Ser/Thr_kinase_AS"/>
</dbReference>
<dbReference type="FunFam" id="1.10.510.10:FF:000058">
    <property type="entry name" value="Receptor-like protein kinase FERONIA"/>
    <property type="match status" value="1"/>
</dbReference>
<dbReference type="Pfam" id="PF12819">
    <property type="entry name" value="Malectin_like"/>
    <property type="match status" value="1"/>
</dbReference>
<dbReference type="GO" id="GO:0009506">
    <property type="term" value="C:plasmodesma"/>
    <property type="evidence" value="ECO:0007669"/>
    <property type="project" value="TreeGrafter"/>
</dbReference>
<dbReference type="Gene3D" id="1.10.510.10">
    <property type="entry name" value="Transferase(Phosphotransferase) domain 1"/>
    <property type="match status" value="1"/>
</dbReference>
<keyword evidence="9 13" id="KW-1133">Transmembrane helix</keyword>
<dbReference type="Gene3D" id="3.30.200.20">
    <property type="entry name" value="Phosphorylase Kinase, domain 1"/>
    <property type="match status" value="1"/>
</dbReference>
<keyword evidence="15" id="KW-0675">Receptor</keyword>
<dbReference type="FunFam" id="2.60.120.430:FF:000003">
    <property type="entry name" value="FERONIA receptor-like kinase"/>
    <property type="match status" value="1"/>
</dbReference>
<evidence type="ECO:0000256" key="12">
    <source>
        <dbReference type="PROSITE-ProRule" id="PRU10141"/>
    </source>
</evidence>
<dbReference type="PROSITE" id="PS00107">
    <property type="entry name" value="PROTEIN_KINASE_ATP"/>
    <property type="match status" value="1"/>
</dbReference>
<protein>
    <submittedName>
        <fullName evidence="15">Receptor-like protein kinase THESEUS 1</fullName>
    </submittedName>
</protein>
<evidence type="ECO:0000256" key="1">
    <source>
        <dbReference type="ARBA" id="ARBA00004479"/>
    </source>
</evidence>
<dbReference type="PANTHER" id="PTHR27003">
    <property type="entry name" value="OS07G0166700 PROTEIN"/>
    <property type="match status" value="1"/>
</dbReference>
<feature type="transmembrane region" description="Helical" evidence="13">
    <location>
        <begin position="479"/>
        <end position="505"/>
    </location>
</feature>
<evidence type="ECO:0000256" key="13">
    <source>
        <dbReference type="SAM" id="Phobius"/>
    </source>
</evidence>
<dbReference type="GO" id="GO:0005524">
    <property type="term" value="F:ATP binding"/>
    <property type="evidence" value="ECO:0007669"/>
    <property type="project" value="UniProtKB-UniRule"/>
</dbReference>
<evidence type="ECO:0000313" key="15">
    <source>
        <dbReference type="EMBL" id="KAK8919383.1"/>
    </source>
</evidence>
<organism evidence="15 16">
    <name type="scientific">Platanthera zijinensis</name>
    <dbReference type="NCBI Taxonomy" id="2320716"/>
    <lineage>
        <taxon>Eukaryota</taxon>
        <taxon>Viridiplantae</taxon>
        <taxon>Streptophyta</taxon>
        <taxon>Embryophyta</taxon>
        <taxon>Tracheophyta</taxon>
        <taxon>Spermatophyta</taxon>
        <taxon>Magnoliopsida</taxon>
        <taxon>Liliopsida</taxon>
        <taxon>Asparagales</taxon>
        <taxon>Orchidaceae</taxon>
        <taxon>Orchidoideae</taxon>
        <taxon>Orchideae</taxon>
        <taxon>Orchidinae</taxon>
        <taxon>Platanthera</taxon>
    </lineage>
</organism>
<keyword evidence="2" id="KW-0723">Serine/threonine-protein kinase</keyword>
<dbReference type="Gene3D" id="2.60.120.430">
    <property type="entry name" value="Galactose-binding lectin"/>
    <property type="match status" value="2"/>
</dbReference>
<dbReference type="GO" id="GO:0004674">
    <property type="term" value="F:protein serine/threonine kinase activity"/>
    <property type="evidence" value="ECO:0007669"/>
    <property type="project" value="UniProtKB-KW"/>
</dbReference>
<feature type="binding site" evidence="12">
    <location>
        <position position="593"/>
    </location>
    <ligand>
        <name>ATP</name>
        <dbReference type="ChEBI" id="CHEBI:30616"/>
    </ligand>
</feature>
<dbReference type="InterPro" id="IPR045272">
    <property type="entry name" value="ANXUR1/2-like"/>
</dbReference>
<keyword evidence="3" id="KW-0808">Transferase</keyword>
<evidence type="ECO:0000256" key="8">
    <source>
        <dbReference type="ARBA" id="ARBA00022840"/>
    </source>
</evidence>
<evidence type="ECO:0000256" key="11">
    <source>
        <dbReference type="ARBA" id="ARBA00023180"/>
    </source>
</evidence>
<evidence type="ECO:0000256" key="3">
    <source>
        <dbReference type="ARBA" id="ARBA00022679"/>
    </source>
</evidence>
<keyword evidence="4 13" id="KW-0812">Transmembrane</keyword>
<keyword evidence="7 15" id="KW-0418">Kinase</keyword>
<keyword evidence="6 12" id="KW-0547">Nucleotide-binding</keyword>
<keyword evidence="5" id="KW-0732">Signal</keyword>
<evidence type="ECO:0000256" key="5">
    <source>
        <dbReference type="ARBA" id="ARBA00022729"/>
    </source>
</evidence>
<feature type="domain" description="Protein kinase" evidence="14">
    <location>
        <begin position="565"/>
        <end position="845"/>
    </location>
</feature>
<dbReference type="InterPro" id="IPR011009">
    <property type="entry name" value="Kinase-like_dom_sf"/>
</dbReference>
<dbReference type="GO" id="GO:0005886">
    <property type="term" value="C:plasma membrane"/>
    <property type="evidence" value="ECO:0007669"/>
    <property type="project" value="TreeGrafter"/>
</dbReference>
<dbReference type="AlphaFoldDB" id="A0AAP0FWL5"/>
<evidence type="ECO:0000256" key="10">
    <source>
        <dbReference type="ARBA" id="ARBA00023136"/>
    </source>
</evidence>
<evidence type="ECO:0000256" key="2">
    <source>
        <dbReference type="ARBA" id="ARBA00022527"/>
    </source>
</evidence>
<reference evidence="15 16" key="1">
    <citation type="journal article" date="2022" name="Nat. Plants">
        <title>Genomes of leafy and leafless Platanthera orchids illuminate the evolution of mycoheterotrophy.</title>
        <authorList>
            <person name="Li M.H."/>
            <person name="Liu K.W."/>
            <person name="Li Z."/>
            <person name="Lu H.C."/>
            <person name="Ye Q.L."/>
            <person name="Zhang D."/>
            <person name="Wang J.Y."/>
            <person name="Li Y.F."/>
            <person name="Zhong Z.M."/>
            <person name="Liu X."/>
            <person name="Yu X."/>
            <person name="Liu D.K."/>
            <person name="Tu X.D."/>
            <person name="Liu B."/>
            <person name="Hao Y."/>
            <person name="Liao X.Y."/>
            <person name="Jiang Y.T."/>
            <person name="Sun W.H."/>
            <person name="Chen J."/>
            <person name="Chen Y.Q."/>
            <person name="Ai Y."/>
            <person name="Zhai J.W."/>
            <person name="Wu S.S."/>
            <person name="Zhou Z."/>
            <person name="Hsiao Y.Y."/>
            <person name="Wu W.L."/>
            <person name="Chen Y.Y."/>
            <person name="Lin Y.F."/>
            <person name="Hsu J.L."/>
            <person name="Li C.Y."/>
            <person name="Wang Z.W."/>
            <person name="Zhao X."/>
            <person name="Zhong W.Y."/>
            <person name="Ma X.K."/>
            <person name="Ma L."/>
            <person name="Huang J."/>
            <person name="Chen G.Z."/>
            <person name="Huang M.Z."/>
            <person name="Huang L."/>
            <person name="Peng D.H."/>
            <person name="Luo Y.B."/>
            <person name="Zou S.Q."/>
            <person name="Chen S.P."/>
            <person name="Lan S."/>
            <person name="Tsai W.C."/>
            <person name="Van de Peer Y."/>
            <person name="Liu Z.J."/>
        </authorList>
    </citation>
    <scope>NUCLEOTIDE SEQUENCE [LARGE SCALE GENOMIC DNA]</scope>
    <source>
        <strain evidence="15">Lor287</strain>
    </source>
</reference>
<proteinExistence type="predicted"/>
<dbReference type="CDD" id="cd14066">
    <property type="entry name" value="STKc_IRAK"/>
    <property type="match status" value="1"/>
</dbReference>
<dbReference type="InterPro" id="IPR017441">
    <property type="entry name" value="Protein_kinase_ATP_BS"/>
</dbReference>
<dbReference type="PANTHER" id="PTHR27003:SF393">
    <property type="entry name" value="RECEPTOR-LIKE PROTEIN KINASE THESEUS 1"/>
    <property type="match status" value="1"/>
</dbReference>
<keyword evidence="11" id="KW-0325">Glycoprotein</keyword>
<evidence type="ECO:0000256" key="4">
    <source>
        <dbReference type="ARBA" id="ARBA00022692"/>
    </source>
</evidence>
<sequence>MARSEPKHGSNDVVISTHSVHQNGTIDPDYGLNQYSAAVSALFSDSSSSLNQTQTQTHILMKSCRTRRLSLSLRHFLFLGAAAAFLPPDDFLLNCGGNSSVKADDGRIFNPDNGGFSFPSSSPFFSPTSNNVASVSSSDLYTTARVFSEPTEYRFNISQQGKHFLRLHFFPPSVLPHDLRSATFSVAAGGFTLIRNFSFSNSHQNPQVVLKEYVIEIGFDLETLSLHIIPFRGSIAFINAIELISLPEPLFPSSASPVPQGPQVNISQNIAYEICYRINVGGPALSSKNDSLWRIWNTDSLFLVNPATALNISTDPNSIRHSPGVSIYSAPDMVYATAREMADANVGNQMFNISWMFSVDSGFQYLVRLHFCDFLSTSPHSLLFNVYINNQSAMSSFDVSNKLKEMTTAYVVDFIVDVVMLVEKIFVQIGPTDMNNVQPNAFLNGIEIMKLSDAEGRLDLCCGENPIGVEIAKKKNLTLLIVIVACLGGLLVFGLMAVVFALNFFSKKKTVELVSSWLPSPMTPLAQVGFSDTKVSAGSYVSSGPSNGFRRLLAFSEIKDGTENFDDSLLLGVGGFGKVYKGVLENGLTVAVKRANSQSQQGLVEFRTEIEMLSKLRHRHLVSLIGYCHEPNEMVLVYDFMAGGALRKHLYGSDLPPLSWKQRLEICIGAAKGLHYLHTGAAETIIHRDVKTSNILLDENLTAKVADFGLSKMGPTLDQTHVSTVVKGSFGYLDPEYFRSQRLTEKSDVYSFGVVMLEVLCARPAINPALSRDQINIVEWAMNWQRRGQLEKVIDPHLVGTISIESLRKFGETTKKCLAEHGIERPAMGDVLWNLEYSLQLQESFTKIAGDENSTNAIGGILEWVTNVTEVEHDNSSLISDEADPSTSRLFSQIIDPKGR</sequence>
<keyword evidence="16" id="KW-1185">Reference proteome</keyword>
<dbReference type="SUPFAM" id="SSF56112">
    <property type="entry name" value="Protein kinase-like (PK-like)"/>
    <property type="match status" value="1"/>
</dbReference>
<dbReference type="Pfam" id="PF07714">
    <property type="entry name" value="PK_Tyr_Ser-Thr"/>
    <property type="match status" value="1"/>
</dbReference>
<evidence type="ECO:0000256" key="9">
    <source>
        <dbReference type="ARBA" id="ARBA00022989"/>
    </source>
</evidence>
<keyword evidence="10 13" id="KW-0472">Membrane</keyword>
<accession>A0AAP0FWL5</accession>
<dbReference type="GO" id="GO:0004714">
    <property type="term" value="F:transmembrane receptor protein tyrosine kinase activity"/>
    <property type="evidence" value="ECO:0007669"/>
    <property type="project" value="InterPro"/>
</dbReference>
<dbReference type="PROSITE" id="PS00108">
    <property type="entry name" value="PROTEIN_KINASE_ST"/>
    <property type="match status" value="1"/>
</dbReference>
<dbReference type="Proteomes" id="UP001418222">
    <property type="component" value="Unassembled WGS sequence"/>
</dbReference>
<keyword evidence="8 12" id="KW-0067">ATP-binding</keyword>
<dbReference type="InterPro" id="IPR000719">
    <property type="entry name" value="Prot_kinase_dom"/>
</dbReference>
<comment type="subcellular location">
    <subcellularLocation>
        <location evidence="1">Membrane</location>
        <topology evidence="1">Single-pass type I membrane protein</topology>
    </subcellularLocation>
</comment>
<dbReference type="FunFam" id="3.30.200.20:FF:000039">
    <property type="entry name" value="receptor-like protein kinase FERONIA"/>
    <property type="match status" value="1"/>
</dbReference>
<evidence type="ECO:0000256" key="7">
    <source>
        <dbReference type="ARBA" id="ARBA00022777"/>
    </source>
</evidence>
<name>A0AAP0FWL5_9ASPA</name>